<protein>
    <submittedName>
        <fullName evidence="2">IS5 family transposase</fullName>
    </submittedName>
</protein>
<dbReference type="InterPro" id="IPR002559">
    <property type="entry name" value="Transposase_11"/>
</dbReference>
<evidence type="ECO:0000259" key="1">
    <source>
        <dbReference type="Pfam" id="PF01609"/>
    </source>
</evidence>
<sequence>MDHFGRFERGPGAPARCWRPEKGGCTPGVEALAVDGEGLGRSRGGLSTKIHLAVDGRGLPLRVLLTGGHAGDNPQLLPLLDGIAVARIGPGRPRCRPDAVVADKAYSHPSTRQAMRDRRIRFVSPEREDQIARRVARGSRGGRPPAFDAEAYKRRNVVERCFNRLKQFRDLATRYAKRAAYYQAELTIAAIILWLR</sequence>
<feature type="domain" description="Transposase IS4-like" evidence="1">
    <location>
        <begin position="40"/>
        <end position="193"/>
    </location>
</feature>
<keyword evidence="3" id="KW-1185">Reference proteome</keyword>
<dbReference type="EMBL" id="JBHSXX010000001">
    <property type="protein sequence ID" value="MFC6868165.1"/>
    <property type="molecule type" value="Genomic_DNA"/>
</dbReference>
<organism evidence="2 3">
    <name type="scientific">Haloechinothrix salitolerans</name>
    <dbReference type="NCBI Taxonomy" id="926830"/>
    <lineage>
        <taxon>Bacteria</taxon>
        <taxon>Bacillati</taxon>
        <taxon>Actinomycetota</taxon>
        <taxon>Actinomycetes</taxon>
        <taxon>Pseudonocardiales</taxon>
        <taxon>Pseudonocardiaceae</taxon>
        <taxon>Haloechinothrix</taxon>
    </lineage>
</organism>
<gene>
    <name evidence="2" type="ORF">ACFQGD_13545</name>
</gene>
<dbReference type="Proteomes" id="UP001596337">
    <property type="component" value="Unassembled WGS sequence"/>
</dbReference>
<dbReference type="PANTHER" id="PTHR30007">
    <property type="entry name" value="PHP DOMAIN PROTEIN"/>
    <property type="match status" value="1"/>
</dbReference>
<dbReference type="PANTHER" id="PTHR30007:SF1">
    <property type="entry name" value="BLR1914 PROTEIN"/>
    <property type="match status" value="1"/>
</dbReference>
<reference evidence="3" key="1">
    <citation type="journal article" date="2019" name="Int. J. Syst. Evol. Microbiol.">
        <title>The Global Catalogue of Microorganisms (GCM) 10K type strain sequencing project: providing services to taxonomists for standard genome sequencing and annotation.</title>
        <authorList>
            <consortium name="The Broad Institute Genomics Platform"/>
            <consortium name="The Broad Institute Genome Sequencing Center for Infectious Disease"/>
            <person name="Wu L."/>
            <person name="Ma J."/>
        </authorList>
    </citation>
    <scope>NUCLEOTIDE SEQUENCE [LARGE SCALE GENOMIC DNA]</scope>
    <source>
        <strain evidence="3">KCTC 32255</strain>
    </source>
</reference>
<evidence type="ECO:0000313" key="2">
    <source>
        <dbReference type="EMBL" id="MFC6868165.1"/>
    </source>
</evidence>
<dbReference type="RefSeq" id="WP_345397920.1">
    <property type="nucleotide sequence ID" value="NZ_BAABLA010000028.1"/>
</dbReference>
<proteinExistence type="predicted"/>
<comment type="caution">
    <text evidence="2">The sequence shown here is derived from an EMBL/GenBank/DDBJ whole genome shotgun (WGS) entry which is preliminary data.</text>
</comment>
<name>A0ABW2BYQ7_9PSEU</name>
<dbReference type="NCBIfam" id="NF033580">
    <property type="entry name" value="transpos_IS5_3"/>
    <property type="match status" value="1"/>
</dbReference>
<evidence type="ECO:0000313" key="3">
    <source>
        <dbReference type="Proteomes" id="UP001596337"/>
    </source>
</evidence>
<accession>A0ABW2BYQ7</accession>
<dbReference type="Pfam" id="PF01609">
    <property type="entry name" value="DDE_Tnp_1"/>
    <property type="match status" value="1"/>
</dbReference>